<dbReference type="InterPro" id="IPR049900">
    <property type="entry name" value="PKS_mFAS_DH"/>
</dbReference>
<dbReference type="GO" id="GO:0031177">
    <property type="term" value="F:phosphopantetheine binding"/>
    <property type="evidence" value="ECO:0007669"/>
    <property type="project" value="InterPro"/>
</dbReference>
<dbReference type="Pfam" id="PF00698">
    <property type="entry name" value="Acyl_transf_1"/>
    <property type="match status" value="1"/>
</dbReference>
<dbReference type="SMART" id="SM00825">
    <property type="entry name" value="PKS_KS"/>
    <property type="match status" value="1"/>
</dbReference>
<dbReference type="InterPro" id="IPR049552">
    <property type="entry name" value="PKS_DH_N"/>
</dbReference>
<gene>
    <name evidence="12" type="ORF">BO99DRAFT_220335</name>
</gene>
<dbReference type="InterPro" id="IPR014030">
    <property type="entry name" value="Ketoacyl_synth_N"/>
</dbReference>
<dbReference type="SMART" id="SM00826">
    <property type="entry name" value="PKS_DH"/>
    <property type="match status" value="1"/>
</dbReference>
<dbReference type="STRING" id="1450538.A0A2V5H4C6"/>
<dbReference type="Pfam" id="PF21089">
    <property type="entry name" value="PKS_DH_N"/>
    <property type="match status" value="1"/>
</dbReference>
<evidence type="ECO:0000259" key="11">
    <source>
        <dbReference type="PROSITE" id="PS52019"/>
    </source>
</evidence>
<dbReference type="InterPro" id="IPR020806">
    <property type="entry name" value="PKS_PP-bd"/>
</dbReference>
<dbReference type="SUPFAM" id="SSF53901">
    <property type="entry name" value="Thiolase-like"/>
    <property type="match status" value="1"/>
</dbReference>
<dbReference type="InterPro" id="IPR057326">
    <property type="entry name" value="KR_dom"/>
</dbReference>
<evidence type="ECO:0000259" key="9">
    <source>
        <dbReference type="PROSITE" id="PS50075"/>
    </source>
</evidence>
<dbReference type="Pfam" id="PF02801">
    <property type="entry name" value="Ketoacyl-synt_C"/>
    <property type="match status" value="1"/>
</dbReference>
<dbReference type="InterPro" id="IPR001227">
    <property type="entry name" value="Ac_transferase_dom_sf"/>
</dbReference>
<feature type="active site" description="Proton donor; for dehydratase activity" evidence="7">
    <location>
        <position position="1158"/>
    </location>
</feature>
<sequence length="2188" mass="236769">MTINSSANGTFDSIPASASHAPNGSAAVNAGARPSEPIAIVGVSGKFAGSASTPENLWKMLAAGEGAWSRIPEDRFDVNSFYHPDKDRAGRNHAIGGHFMDEDVALFDAGFFNLPADVASAMDPQLRLLLESVYEAMEDAGIPMEKIAGTDTSMYTGCYGKDYHDLHSRDPEAMPAPFLTGNGTAMLSNRVSHFYDLQGPSMSIDTGCSAGLVALHQGCRSIQSGESELSIVGASTTILNPDLYIAMSMLSMVGEEGKCYAWDARAQGYGRGEGVATLVLKSLDAAIRDGDRVHAVIRETGLNQDGKTQTITSPSIDSQVKLIQQCYRKAGLDIADTGYVEAHMTGTPTGDLAEATALAQTFGKSRQPNDPVYIGSVKTNIGHTEPVSGLAAVIKTIWAMKHKQIPRNINYETPNPKIRQQEWNLTVPTSLTPWPQNKALRASINNFGYGGTNAHVILDGAPEQFLDVSGRQIEEAPRARVHIVSAKDKVALKAMLANLAEWAPEHLDDSALGDLAYTLAERRSRLPWMSAVSASSVTELAERLKEPTIKMSHATKKPRLGFVFNGQGAQWHAMGRELIGAYPVFAESVHKADKILKGHGATWSLYEELLRDAKTTRVSEVNLSQPITVGLQLCLIDLLRSWGVEPSAITSHSSGEIAGAYAVGALTFSEALAAAFYRGELALRNEALKSLSGGMMAAGLGQEEAAKYIADTDNGRVVVACVNSPGSVTLSGDLPALEQVEARLQADGIFARRLKVPLAYHSHHMLCFAQDYTDSLTKLLAAQPKDGDWVNKVRFASPVTGKVVTSAETLGPKHWADNLTNAVLFSQSFDAMCFNEDGKRQVDMIVELGAHGTLAGPIRQILKPREEIPYVSCLQRGINAVETMQNVACELLSKGYPIDIEAVNSPLGEKHHFVHDLPTYAWNHSTRYWTEPRVNKEIRHKRFAPHELLGSLLPGDNGLTPTWRNFLRLSDVSWLIDHQIDGSVVLPGAGYIAMAIEATRLLDGPADTITAFQLRDIEITNALAISDSSAGVETQLQLRPSDKEAGWYEFLLSSLTAAGTWIVNCKGSVKAEKDESAKEASQEAALHSESFFHPGVKPTQVSEDALFASLRQSGIYHGSSFRNLGDIQTVRKKAITDLTIPTVVSEAHDYVIHPTTLDAIVVAAYTNLPKKLLQSSMVVPRSMRKLTIRSGLNRHSGEKLQAFTENLSADSRGFSSNIAVINQDDERSLPVFELDEFFAQAVPRGAENPDANLPMTSKLQWELDIFTSKPAAAFADSLRITPTDQQAEFENKLLRATYLHIADAVREIEKTGYNKTSEKWEAHIQRLYEWLKEVVKLGETGKLAPRSKTWARTSKGMKQMLVDELIASKNASASLTVRIGQQLASIIRGEVAPQSLAKEGDLVQEYLADYPKLKERSGAQLAQIIELFAVKRPGAKVLGLGAGLGAAATETVLQAFAARASDGTRSLLGHYTFTAASSDSLQAASQNLASWSDLIDFKALDIEKNPLEQSFERGYDLIIASQAFQGAESVQTALSNVQKLLAPGGKLILIESTKDRADSQLVFATLPSFKESKSVESWDATLRDAGFSGVDLEVADSEEPSLQTLSLILTTAKSTKSSYPATISIVHPATVTPPAEWVEELSTAIQARTGVTPITEKLDELEAFEDKAIIFTAELEKPFVHHIGEADFGKLQKLLVNSQNLLWLSAGGAIDSEIPVYGQTQGLLRTVRQEDAGKRLIQLDFTAATDLIPWTNDKISHIVDVFEQSFDSSLTAADRECEYSVKNSTLHISRAYPDLDVQEASDVTPVSLDKSDSTYLIVGGMGGIGRSIVSWLMENGAKNLLVVSRKAEASSEVPDMQAAAKADGCNLQIRSCDVSDEQALVKLLKDTADVLPPVRGVINAAMALEDTVLERMTYDQWQKGIRAKVDSSINLNTHLPNLDFFIFLSSVTGVAGHTSQSNYTAGNTFQDALARHRTLQGEPAIALNLSAIKGAGWVASQGAEGEQEVLKRVEHLGAVSADVDFVLELLEKSIREPRPTSPADSQVVVGLARDDAIPEDSVTRLDRRFGTLRLSTPRGASSDAAEGSDSADSLSVLNRALAAGPVSKADAVKLIMDVVAGKTASIFNIEQEVIDPSLSLSKYGVDSLVAVDLRNYLATSLRARVSIFDILQTPSLAEFGALLAEKSELIAK</sequence>
<dbReference type="EMBL" id="KZ825169">
    <property type="protein sequence ID" value="PYI16454.1"/>
    <property type="molecule type" value="Genomic_DNA"/>
</dbReference>
<feature type="compositionally biased region" description="Polar residues" evidence="8">
    <location>
        <begin position="1"/>
        <end position="11"/>
    </location>
</feature>
<evidence type="ECO:0000256" key="4">
    <source>
        <dbReference type="ARBA" id="ARBA00023002"/>
    </source>
</evidence>
<feature type="domain" description="PKS/mFAS DH" evidence="11">
    <location>
        <begin position="946"/>
        <end position="1248"/>
    </location>
</feature>
<dbReference type="OMA" id="HWVRNLT"/>
<evidence type="ECO:0000256" key="5">
    <source>
        <dbReference type="ARBA" id="ARBA00023268"/>
    </source>
</evidence>
<feature type="domain" description="Carrier" evidence="9">
    <location>
        <begin position="2106"/>
        <end position="2183"/>
    </location>
</feature>
<dbReference type="InterPro" id="IPR016035">
    <property type="entry name" value="Acyl_Trfase/lysoPLipase"/>
</dbReference>
<dbReference type="PANTHER" id="PTHR43775:SF29">
    <property type="entry name" value="ASPERFURANONE POLYKETIDE SYNTHASE AFOG-RELATED"/>
    <property type="match status" value="1"/>
</dbReference>
<dbReference type="Gene3D" id="3.40.47.10">
    <property type="match status" value="1"/>
</dbReference>
<dbReference type="InterPro" id="IPR042104">
    <property type="entry name" value="PKS_dehydratase_sf"/>
</dbReference>
<reference evidence="12 13" key="1">
    <citation type="submission" date="2018-02" db="EMBL/GenBank/DDBJ databases">
        <title>The genomes of Aspergillus section Nigri reveals drivers in fungal speciation.</title>
        <authorList>
            <consortium name="DOE Joint Genome Institute"/>
            <person name="Vesth T.C."/>
            <person name="Nybo J."/>
            <person name="Theobald S."/>
            <person name="Brandl J."/>
            <person name="Frisvad J.C."/>
            <person name="Nielsen K.F."/>
            <person name="Lyhne E.K."/>
            <person name="Kogle M.E."/>
            <person name="Kuo A."/>
            <person name="Riley R."/>
            <person name="Clum A."/>
            <person name="Nolan M."/>
            <person name="Lipzen A."/>
            <person name="Salamov A."/>
            <person name="Henrissat B."/>
            <person name="Wiebenga A."/>
            <person name="De vries R.P."/>
            <person name="Grigoriev I.V."/>
            <person name="Mortensen U.H."/>
            <person name="Andersen M.R."/>
            <person name="Baker S.E."/>
        </authorList>
    </citation>
    <scope>NUCLEOTIDE SEQUENCE [LARGE SCALE GENOMIC DNA]</scope>
    <source>
        <strain evidence="12 13">CBS 115571</strain>
    </source>
</reference>
<keyword evidence="5" id="KW-0511">Multifunctional enzyme</keyword>
<proteinExistence type="predicted"/>
<dbReference type="SUPFAM" id="SSF47336">
    <property type="entry name" value="ACP-like"/>
    <property type="match status" value="1"/>
</dbReference>
<dbReference type="CDD" id="cd00833">
    <property type="entry name" value="PKS"/>
    <property type="match status" value="1"/>
</dbReference>
<keyword evidence="1" id="KW-0596">Phosphopantetheine</keyword>
<feature type="region of interest" description="C-terminal hotdog fold" evidence="7">
    <location>
        <begin position="1096"/>
        <end position="1248"/>
    </location>
</feature>
<dbReference type="InterPro" id="IPR029063">
    <property type="entry name" value="SAM-dependent_MTases_sf"/>
</dbReference>
<dbReference type="SUPFAM" id="SSF52151">
    <property type="entry name" value="FabD/lysophospholipase-like"/>
    <property type="match status" value="1"/>
</dbReference>
<dbReference type="InterPro" id="IPR056501">
    <property type="entry name" value="NAD-bd_HRPKS_sdrA"/>
</dbReference>
<dbReference type="GO" id="GO:0016491">
    <property type="term" value="F:oxidoreductase activity"/>
    <property type="evidence" value="ECO:0007669"/>
    <property type="project" value="UniProtKB-KW"/>
</dbReference>
<dbReference type="InterPro" id="IPR036736">
    <property type="entry name" value="ACP-like_sf"/>
</dbReference>
<dbReference type="GO" id="GO:0004315">
    <property type="term" value="F:3-oxoacyl-[acyl-carrier-protein] synthase activity"/>
    <property type="evidence" value="ECO:0007669"/>
    <property type="project" value="InterPro"/>
</dbReference>
<dbReference type="SMART" id="SM00823">
    <property type="entry name" value="PKS_PP"/>
    <property type="match status" value="1"/>
</dbReference>
<dbReference type="SMART" id="SM00822">
    <property type="entry name" value="PKS_KR"/>
    <property type="match status" value="1"/>
</dbReference>
<evidence type="ECO:0000256" key="2">
    <source>
        <dbReference type="ARBA" id="ARBA00022553"/>
    </source>
</evidence>
<evidence type="ECO:0000256" key="3">
    <source>
        <dbReference type="ARBA" id="ARBA00022679"/>
    </source>
</evidence>
<dbReference type="PROSITE" id="PS50075">
    <property type="entry name" value="CARRIER"/>
    <property type="match status" value="1"/>
</dbReference>
<keyword evidence="4" id="KW-0560">Oxidoreductase</keyword>
<dbReference type="PROSITE" id="PS52019">
    <property type="entry name" value="PKS_MFAS_DH"/>
    <property type="match status" value="1"/>
</dbReference>
<dbReference type="InterPro" id="IPR020807">
    <property type="entry name" value="PKS_DH"/>
</dbReference>
<dbReference type="Pfam" id="PF14765">
    <property type="entry name" value="PS-DH"/>
    <property type="match status" value="1"/>
</dbReference>
<dbReference type="InterPro" id="IPR016036">
    <property type="entry name" value="Malonyl_transacylase_ACP-bd"/>
</dbReference>
<evidence type="ECO:0000313" key="13">
    <source>
        <dbReference type="Proteomes" id="UP000249829"/>
    </source>
</evidence>
<evidence type="ECO:0000256" key="8">
    <source>
        <dbReference type="SAM" id="MobiDB-lite"/>
    </source>
</evidence>
<dbReference type="InterPro" id="IPR014043">
    <property type="entry name" value="Acyl_transferase_dom"/>
</dbReference>
<evidence type="ECO:0000313" key="12">
    <source>
        <dbReference type="EMBL" id="PYI16454.1"/>
    </source>
</evidence>
<dbReference type="InterPro" id="IPR016039">
    <property type="entry name" value="Thiolase-like"/>
</dbReference>
<dbReference type="InterPro" id="IPR014031">
    <property type="entry name" value="Ketoacyl_synth_C"/>
</dbReference>
<evidence type="ECO:0000256" key="7">
    <source>
        <dbReference type="PROSITE-ProRule" id="PRU01363"/>
    </source>
</evidence>
<dbReference type="Proteomes" id="UP000249829">
    <property type="component" value="Unassembled WGS sequence"/>
</dbReference>
<dbReference type="SMART" id="SM00827">
    <property type="entry name" value="PKS_AT"/>
    <property type="match status" value="1"/>
</dbReference>
<dbReference type="InterPro" id="IPR018201">
    <property type="entry name" value="Ketoacyl_synth_AS"/>
</dbReference>
<dbReference type="Pfam" id="PF08659">
    <property type="entry name" value="KR"/>
    <property type="match status" value="1"/>
</dbReference>
<keyword evidence="2" id="KW-0597">Phosphoprotein</keyword>
<dbReference type="Gene3D" id="3.30.70.3290">
    <property type="match status" value="1"/>
</dbReference>
<dbReference type="PROSITE" id="PS00606">
    <property type="entry name" value="KS3_1"/>
    <property type="match status" value="1"/>
</dbReference>
<dbReference type="GO" id="GO:0004312">
    <property type="term" value="F:fatty acid synthase activity"/>
    <property type="evidence" value="ECO:0007669"/>
    <property type="project" value="TreeGrafter"/>
</dbReference>
<dbReference type="SUPFAM" id="SSF51735">
    <property type="entry name" value="NAD(P)-binding Rossmann-fold domains"/>
    <property type="match status" value="1"/>
</dbReference>
<keyword evidence="6" id="KW-0012">Acyltransferase</keyword>
<dbReference type="Gene3D" id="1.10.1200.10">
    <property type="entry name" value="ACP-like"/>
    <property type="match status" value="1"/>
</dbReference>
<dbReference type="Gene3D" id="3.40.50.150">
    <property type="entry name" value="Vaccinia Virus protein VP39"/>
    <property type="match status" value="1"/>
</dbReference>
<dbReference type="Pfam" id="PF23297">
    <property type="entry name" value="ACP_SdgA_C"/>
    <property type="match status" value="1"/>
</dbReference>
<dbReference type="PROSITE" id="PS52004">
    <property type="entry name" value="KS3_2"/>
    <property type="match status" value="1"/>
</dbReference>
<dbReference type="Pfam" id="PF08242">
    <property type="entry name" value="Methyltransf_12"/>
    <property type="match status" value="1"/>
</dbReference>
<dbReference type="InterPro" id="IPR049551">
    <property type="entry name" value="PKS_DH_C"/>
</dbReference>
<accession>A0A2V5H4C6</accession>
<keyword evidence="13" id="KW-1185">Reference proteome</keyword>
<dbReference type="InterPro" id="IPR013217">
    <property type="entry name" value="Methyltransf_12"/>
</dbReference>
<dbReference type="SUPFAM" id="SSF55048">
    <property type="entry name" value="Probable ACP-binding domain of malonyl-CoA ACP transacylase"/>
    <property type="match status" value="1"/>
</dbReference>
<dbReference type="InterPro" id="IPR020841">
    <property type="entry name" value="PKS_Beta-ketoAc_synthase_dom"/>
</dbReference>
<protein>
    <submittedName>
        <fullName evidence="12">Polyketide synthase</fullName>
    </submittedName>
</protein>
<dbReference type="Pfam" id="PF00109">
    <property type="entry name" value="ketoacyl-synt"/>
    <property type="match status" value="1"/>
</dbReference>
<feature type="domain" description="Ketosynthase family 3 (KS3)" evidence="10">
    <location>
        <begin position="35"/>
        <end position="460"/>
    </location>
</feature>
<dbReference type="InterPro" id="IPR032821">
    <property type="entry name" value="PKS_assoc"/>
</dbReference>
<keyword evidence="3" id="KW-0808">Transferase</keyword>
<name>A0A2V5H4C6_ASPV1</name>
<dbReference type="GO" id="GO:0044550">
    <property type="term" value="P:secondary metabolite biosynthetic process"/>
    <property type="evidence" value="ECO:0007669"/>
    <property type="project" value="TreeGrafter"/>
</dbReference>
<dbReference type="Gene3D" id="3.40.366.10">
    <property type="entry name" value="Malonyl-Coenzyme A Acyl Carrier Protein, domain 2"/>
    <property type="match status" value="1"/>
</dbReference>
<dbReference type="InterPro" id="IPR036291">
    <property type="entry name" value="NAD(P)-bd_dom_sf"/>
</dbReference>
<evidence type="ECO:0000256" key="6">
    <source>
        <dbReference type="ARBA" id="ARBA00023315"/>
    </source>
</evidence>
<dbReference type="InterPro" id="IPR013968">
    <property type="entry name" value="PKS_KR"/>
</dbReference>
<feature type="region of interest" description="Disordered" evidence="8">
    <location>
        <begin position="1"/>
        <end position="30"/>
    </location>
</feature>
<dbReference type="Gene3D" id="3.10.129.110">
    <property type="entry name" value="Polyketide synthase dehydratase"/>
    <property type="match status" value="1"/>
</dbReference>
<evidence type="ECO:0000256" key="1">
    <source>
        <dbReference type="ARBA" id="ARBA00022450"/>
    </source>
</evidence>
<dbReference type="Gene3D" id="3.40.50.720">
    <property type="entry name" value="NAD(P)-binding Rossmann-like Domain"/>
    <property type="match status" value="1"/>
</dbReference>
<dbReference type="PANTHER" id="PTHR43775">
    <property type="entry name" value="FATTY ACID SYNTHASE"/>
    <property type="match status" value="1"/>
</dbReference>
<dbReference type="SUPFAM" id="SSF53335">
    <property type="entry name" value="S-adenosyl-L-methionine-dependent methyltransferases"/>
    <property type="match status" value="1"/>
</dbReference>
<dbReference type="InterPro" id="IPR050091">
    <property type="entry name" value="PKS_NRPS_Biosynth_Enz"/>
</dbReference>
<feature type="region of interest" description="N-terminal hotdog fold" evidence="7">
    <location>
        <begin position="946"/>
        <end position="1076"/>
    </location>
</feature>
<dbReference type="InterPro" id="IPR009081">
    <property type="entry name" value="PP-bd_ACP"/>
</dbReference>
<dbReference type="Pfam" id="PF16197">
    <property type="entry name" value="KAsynt_C_assoc"/>
    <property type="match status" value="1"/>
</dbReference>
<dbReference type="Pfam" id="PF23114">
    <property type="entry name" value="NAD-bd_HRPKS_sdrA"/>
    <property type="match status" value="1"/>
</dbReference>
<evidence type="ECO:0000259" key="10">
    <source>
        <dbReference type="PROSITE" id="PS52004"/>
    </source>
</evidence>
<organism evidence="12 13">
    <name type="scientific">Aspergillus violaceofuscus (strain CBS 115571)</name>
    <dbReference type="NCBI Taxonomy" id="1450538"/>
    <lineage>
        <taxon>Eukaryota</taxon>
        <taxon>Fungi</taxon>
        <taxon>Dikarya</taxon>
        <taxon>Ascomycota</taxon>
        <taxon>Pezizomycotina</taxon>
        <taxon>Eurotiomycetes</taxon>
        <taxon>Eurotiomycetidae</taxon>
        <taxon>Eurotiales</taxon>
        <taxon>Aspergillaceae</taxon>
        <taxon>Aspergillus</taxon>
    </lineage>
</organism>
<feature type="active site" description="Proton acceptor; for dehydratase activity" evidence="7">
    <location>
        <position position="978"/>
    </location>
</feature>
<dbReference type="GO" id="GO:0006633">
    <property type="term" value="P:fatty acid biosynthetic process"/>
    <property type="evidence" value="ECO:0007669"/>
    <property type="project" value="InterPro"/>
</dbReference>